<evidence type="ECO:0000313" key="4">
    <source>
        <dbReference type="Proteomes" id="UP000002357"/>
    </source>
</evidence>
<dbReference type="RefSeq" id="WP_003963640.1">
    <property type="nucleotide sequence ID" value="NZ_CM000914.1"/>
</dbReference>
<proteinExistence type="predicted"/>
<dbReference type="PROSITE" id="PS00488">
    <property type="entry name" value="PAL_HISTIDASE"/>
    <property type="match status" value="1"/>
</dbReference>
<evidence type="ECO:0000313" key="3">
    <source>
        <dbReference type="EMBL" id="EFG04821.2"/>
    </source>
</evidence>
<feature type="region of interest" description="Disordered" evidence="2">
    <location>
        <begin position="504"/>
        <end position="530"/>
    </location>
</feature>
<dbReference type="Proteomes" id="UP000002357">
    <property type="component" value="Plasmid pSCL4"/>
</dbReference>
<evidence type="ECO:0000256" key="2">
    <source>
        <dbReference type="SAM" id="MobiDB-lite"/>
    </source>
</evidence>
<dbReference type="OrthoDB" id="9806955at2"/>
<evidence type="ECO:0000256" key="1">
    <source>
        <dbReference type="ARBA" id="ARBA00023239"/>
    </source>
</evidence>
<dbReference type="Pfam" id="PF00221">
    <property type="entry name" value="Lyase_aromatic"/>
    <property type="match status" value="1"/>
</dbReference>
<name>D5SLM8_STRCL</name>
<dbReference type="SMR" id="D5SLM8"/>
<reference evidence="3 4" key="1">
    <citation type="journal article" date="2010" name="Genome Biol. Evol.">
        <title>The sequence of a 1.8-mb bacterial linear plasmid reveals a rich evolutionary reservoir of secondary metabolic pathways.</title>
        <authorList>
            <person name="Medema M.H."/>
            <person name="Trefzer A."/>
            <person name="Kovalchuk A."/>
            <person name="van den Berg M."/>
            <person name="Mueller U."/>
            <person name="Heijne W."/>
            <person name="Wu L."/>
            <person name="Alam M.T."/>
            <person name="Ronning C.M."/>
            <person name="Nierman W.C."/>
            <person name="Bovenberg R.A.L."/>
            <person name="Breitling R."/>
            <person name="Takano E."/>
        </authorList>
    </citation>
    <scope>NUCLEOTIDE SEQUENCE [LARGE SCALE GENOMIC DNA]</scope>
    <source>
        <strain evidence="4">ATCC 27064 / DSM 738 / JCM 4710 / NBRC 13307 / NCIMB 12785 / NRRL 3585 / VKM Ac-602</strain>
        <plasmid evidence="3">pSCL4</plasmid>
    </source>
</reference>
<dbReference type="InterPro" id="IPR022313">
    <property type="entry name" value="Phe/His_NH3-lyase_AS"/>
</dbReference>
<geneLocation type="plasmid" evidence="3 4">
    <name>pSCL4</name>
</geneLocation>
<organism evidence="3 4">
    <name type="scientific">Streptomyces clavuligerus</name>
    <dbReference type="NCBI Taxonomy" id="1901"/>
    <lineage>
        <taxon>Bacteria</taxon>
        <taxon>Bacillati</taxon>
        <taxon>Actinomycetota</taxon>
        <taxon>Actinomycetes</taxon>
        <taxon>Kitasatosporales</taxon>
        <taxon>Streptomycetaceae</taxon>
        <taxon>Streptomyces</taxon>
    </lineage>
</organism>
<dbReference type="GeneID" id="93734410"/>
<dbReference type="eggNOG" id="COG2986">
    <property type="taxonomic scope" value="Bacteria"/>
</dbReference>
<dbReference type="InterPro" id="IPR024083">
    <property type="entry name" value="Fumarase/histidase_N"/>
</dbReference>
<dbReference type="Gene3D" id="1.20.200.10">
    <property type="entry name" value="Fumarase/aspartase (Central domain)"/>
    <property type="match status" value="1"/>
</dbReference>
<keyword evidence="4" id="KW-1185">Reference proteome</keyword>
<keyword evidence="3" id="KW-0614">Plasmid</keyword>
<dbReference type="EMBL" id="CM000914">
    <property type="protein sequence ID" value="EFG04821.2"/>
    <property type="molecule type" value="Genomic_DNA"/>
</dbReference>
<accession>D5SLM8</accession>
<dbReference type="Gene3D" id="1.10.275.10">
    <property type="entry name" value="Fumarase/aspartase (N-terminal domain)"/>
    <property type="match status" value="1"/>
</dbReference>
<dbReference type="AlphaFoldDB" id="D5SLM8"/>
<protein>
    <submittedName>
        <fullName evidence="3">Histidine ammonia-lyase</fullName>
    </submittedName>
</protein>
<keyword evidence="1 3" id="KW-0456">Lyase</keyword>
<dbReference type="InterPro" id="IPR001106">
    <property type="entry name" value="Aromatic_Lyase"/>
</dbReference>
<dbReference type="CDD" id="cd00332">
    <property type="entry name" value="PAL-HAL"/>
    <property type="match status" value="1"/>
</dbReference>
<dbReference type="SUPFAM" id="SSF48557">
    <property type="entry name" value="L-aspartase-like"/>
    <property type="match status" value="1"/>
</dbReference>
<dbReference type="GO" id="GO:0016841">
    <property type="term" value="F:ammonia-lyase activity"/>
    <property type="evidence" value="ECO:0007669"/>
    <property type="project" value="InterPro"/>
</dbReference>
<sequence>MPPTPVPGAKPSALVSIGPDDPLTLTDLERAAHGPVRIVLAPGVRERVRDCHEFALRRMSDGQEVYGATTGFGPLVDYPGRADAVGQADNTLAHLTAGQGPDLATGLVRAAMLVRLGSLCQGRSGASPQVLDALIDALATDFAPAVPQLGSLGASGDLIPLAYIARALRGEGAAHTGGERLPAAEALARAGLRPLELGGRDALALVNGVSVTAAVAGLAVASLLRSRSAAVLLSAVLTDVLGPEPAFLAPELLDAFGHPETSRVGAELRALLDGTVASGTRSLQEPYSVRCTPQLIGAAAAAIGQAQEVVARDLRSVSDNPLFFPERDLVAHGGNFFGQPAAFACDLATLAAVQLGNLAERQLDLLIDPGRNGGLPPMLSADPGRQHALQGVQLAATALVAAMRRSAHPASIQSLPTNLHNQDVIPFGTQAALNAWETARLLRLLHGSLAVALRQAVHLSGRPQAPACAALTARIALLCAPVEEDRPLDEEVRRVADLLDSLTGGEAEAGTEGEAEGGAGAENGHRTIVS</sequence>
<gene>
    <name evidence="3" type="ORF">SCLAV_p1337</name>
</gene>
<dbReference type="PANTHER" id="PTHR10362">
    <property type="entry name" value="HISTIDINE AMMONIA-LYASE"/>
    <property type="match status" value="1"/>
</dbReference>
<dbReference type="InterPro" id="IPR008948">
    <property type="entry name" value="L-Aspartase-like"/>
</dbReference>